<dbReference type="RefSeq" id="WP_006869942.1">
    <property type="nucleotide sequence ID" value="NZ_JH413808.1"/>
</dbReference>
<evidence type="ECO:0000313" key="1">
    <source>
        <dbReference type="EMBL" id="EHL31831.1"/>
    </source>
</evidence>
<evidence type="ECO:0000313" key="2">
    <source>
        <dbReference type="Proteomes" id="UP000002770"/>
    </source>
</evidence>
<name>G9ELJ6_9GAMM</name>
<dbReference type="OrthoDB" id="9925083at2"/>
<keyword evidence="2" id="KW-1185">Reference proteome</keyword>
<gene>
    <name evidence="1" type="ORF">LDG_5997</name>
</gene>
<protein>
    <submittedName>
        <fullName evidence="1">Uncharacterized protein</fullName>
    </submittedName>
</protein>
<dbReference type="InParanoid" id="G9ELJ6"/>
<dbReference type="AlphaFoldDB" id="G9ELJ6"/>
<dbReference type="HOGENOM" id="CLU_1568787_0_0_6"/>
<sequence length="170" mass="19741">MDSTNLILLDKDEAEIVIPKALRGEVQVYTIDTGRNIPRLLNIGDIEKIRRAIPRRAEIILESSTSETGFSRFTRIGYLDLSISQSQYDVIFPKNLPADKNSTLSKSKYWIEFVSQVEDAVRKYPIWVESHKNRRKITQESKKNWVKENIVTDERKAEFIKNVLTDLLDN</sequence>
<proteinExistence type="predicted"/>
<reference evidence="1 2" key="1">
    <citation type="journal article" date="2011" name="BMC Genomics">
        <title>Insight into cross-talk between intra-amoebal pathogens.</title>
        <authorList>
            <person name="Gimenez G."/>
            <person name="Bertelli C."/>
            <person name="Moliner C."/>
            <person name="Robert C."/>
            <person name="Raoult D."/>
            <person name="Fournier P.E."/>
            <person name="Greub G."/>
        </authorList>
    </citation>
    <scope>NUCLEOTIDE SEQUENCE [LARGE SCALE GENOMIC DNA]</scope>
    <source>
        <strain evidence="1 2">LLAP12</strain>
    </source>
</reference>
<organism evidence="1 2">
    <name type="scientific">Legionella drancourtii LLAP12</name>
    <dbReference type="NCBI Taxonomy" id="658187"/>
    <lineage>
        <taxon>Bacteria</taxon>
        <taxon>Pseudomonadati</taxon>
        <taxon>Pseudomonadota</taxon>
        <taxon>Gammaproteobacteria</taxon>
        <taxon>Legionellales</taxon>
        <taxon>Legionellaceae</taxon>
        <taxon>Legionella</taxon>
    </lineage>
</organism>
<dbReference type="STRING" id="658187.LDG_5997"/>
<dbReference type="EMBL" id="JH413808">
    <property type="protein sequence ID" value="EHL31831.1"/>
    <property type="molecule type" value="Genomic_DNA"/>
</dbReference>
<accession>G9ELJ6</accession>
<dbReference type="Proteomes" id="UP000002770">
    <property type="component" value="Unassembled WGS sequence"/>
</dbReference>